<accession>A0A0F9QQF3</accession>
<dbReference type="Gene3D" id="3.30.420.10">
    <property type="entry name" value="Ribonuclease H-like superfamily/Ribonuclease H"/>
    <property type="match status" value="1"/>
</dbReference>
<dbReference type="GO" id="GO:0008408">
    <property type="term" value="F:3'-5' exonuclease activity"/>
    <property type="evidence" value="ECO:0007669"/>
    <property type="project" value="InterPro"/>
</dbReference>
<dbReference type="GO" id="GO:0003887">
    <property type="term" value="F:DNA-directed DNA polymerase activity"/>
    <property type="evidence" value="ECO:0007669"/>
    <property type="project" value="InterPro"/>
</dbReference>
<evidence type="ECO:0000313" key="2">
    <source>
        <dbReference type="EMBL" id="KKN15361.1"/>
    </source>
</evidence>
<gene>
    <name evidence="2" type="ORF">LCGC14_0986790</name>
</gene>
<comment type="caution">
    <text evidence="2">The sequence shown here is derived from an EMBL/GenBank/DDBJ whole genome shotgun (WGS) entry which is preliminary data.</text>
</comment>
<sequence length="700" mass="79213">MMTQEICLDTETYSTVGVRAGNDRYMGAPNFACLLASYKASLNTPPVVWRVDEGEPIPEFLAAAVEDPGTKYVAHNAPFDRNALYYGLGIDTDIRQWQCTMAQAYAHGLPGSLETLGAVLGLPPEQQKNTEGARLIQLFCVPDRKGNRKATWRTHPGDWQQFVDYALQDAVTLFEIRKRLPTHNYVNEHLELFWIDAEINQLGFQLDMPLVEAAMKVINKNKARIDKQVEKLTDGRIKKATQREAIQTEIVGEYGLLMLDLQADTIKAILKTPVLSPNLRQLLELRLEGAMTSLAKYRRATEMIGPDGRMRYTLQYCGAQRTGRWAGRGFQPHNMVRPTLKWEFIEKEIVPAVLKGDVTPVHKNVNEACANMLRSTIIAKPGHELIVADWANIEGRILAWLAGEKWKLEGYRMYDAGLGPDSYVALYARSFGIAPEDVTDAQRQMGKGEDLSMGYGGGVGAFVNVAHTYGLDLDELGRVVPDLVEPGVLNRAESRWERAFVRGEDSGLEPEVFIACDSLKQVWRRQHPATTQLWWDVERAVKMALRNPGSLYQVARCKIWYAGAWLIIELPSGRRLLYAKPQIKIVFEEDEETGEEKARDYISYMAANAKQWRRERSYGGKFVENIDQAIGNDFLRASLIELKRLGWRTVLHVHDDIANEEPKGERTLDELIEVMNRELPWSKGMPLAAAGYVSPRYRKD</sequence>
<organism evidence="2">
    <name type="scientific">marine sediment metagenome</name>
    <dbReference type="NCBI Taxonomy" id="412755"/>
    <lineage>
        <taxon>unclassified sequences</taxon>
        <taxon>metagenomes</taxon>
        <taxon>ecological metagenomes</taxon>
    </lineage>
</organism>
<protein>
    <recommendedName>
        <fullName evidence="1">DNA-directed DNA polymerase family A palm domain-containing protein</fullName>
    </recommendedName>
</protein>
<dbReference type="EMBL" id="LAZR01003720">
    <property type="protein sequence ID" value="KKN15361.1"/>
    <property type="molecule type" value="Genomic_DNA"/>
</dbReference>
<dbReference type="SUPFAM" id="SSF56672">
    <property type="entry name" value="DNA/RNA polymerases"/>
    <property type="match status" value="1"/>
</dbReference>
<dbReference type="SMART" id="SM00482">
    <property type="entry name" value="POLAc"/>
    <property type="match status" value="1"/>
</dbReference>
<dbReference type="InterPro" id="IPR012337">
    <property type="entry name" value="RNaseH-like_sf"/>
</dbReference>
<dbReference type="InterPro" id="IPR043502">
    <property type="entry name" value="DNA/RNA_pol_sf"/>
</dbReference>
<evidence type="ECO:0000259" key="1">
    <source>
        <dbReference type="SMART" id="SM00482"/>
    </source>
</evidence>
<dbReference type="InterPro" id="IPR001098">
    <property type="entry name" value="DNA-dir_DNA_pol_A_palm_dom"/>
</dbReference>
<dbReference type="GO" id="GO:0003677">
    <property type="term" value="F:DNA binding"/>
    <property type="evidence" value="ECO:0007669"/>
    <property type="project" value="InterPro"/>
</dbReference>
<dbReference type="InterPro" id="IPR036397">
    <property type="entry name" value="RNaseH_sf"/>
</dbReference>
<dbReference type="Pfam" id="PF01612">
    <property type="entry name" value="DNA_pol_A_exo1"/>
    <property type="match status" value="1"/>
</dbReference>
<dbReference type="AlphaFoldDB" id="A0A0F9QQF3"/>
<reference evidence="2" key="1">
    <citation type="journal article" date="2015" name="Nature">
        <title>Complex archaea that bridge the gap between prokaryotes and eukaryotes.</title>
        <authorList>
            <person name="Spang A."/>
            <person name="Saw J.H."/>
            <person name="Jorgensen S.L."/>
            <person name="Zaremba-Niedzwiedzka K."/>
            <person name="Martijn J."/>
            <person name="Lind A.E."/>
            <person name="van Eijk R."/>
            <person name="Schleper C."/>
            <person name="Guy L."/>
            <person name="Ettema T.J."/>
        </authorList>
    </citation>
    <scope>NUCLEOTIDE SEQUENCE</scope>
</reference>
<feature type="domain" description="DNA-directed DNA polymerase family A palm" evidence="1">
    <location>
        <begin position="370"/>
        <end position="665"/>
    </location>
</feature>
<name>A0A0F9QQF3_9ZZZZ</name>
<dbReference type="InterPro" id="IPR002562">
    <property type="entry name" value="3'-5'_exonuclease_dom"/>
</dbReference>
<dbReference type="Gene3D" id="1.10.150.20">
    <property type="entry name" value="5' to 3' exonuclease, C-terminal subdomain"/>
    <property type="match status" value="1"/>
</dbReference>
<dbReference type="Gene3D" id="3.30.70.370">
    <property type="match status" value="1"/>
</dbReference>
<dbReference type="GO" id="GO:0006260">
    <property type="term" value="P:DNA replication"/>
    <property type="evidence" value="ECO:0007669"/>
    <property type="project" value="InterPro"/>
</dbReference>
<proteinExistence type="predicted"/>
<dbReference type="SUPFAM" id="SSF53098">
    <property type="entry name" value="Ribonuclease H-like"/>
    <property type="match status" value="1"/>
</dbReference>